<evidence type="ECO:0000313" key="8">
    <source>
        <dbReference type="EMBL" id="MCB6184462.1"/>
    </source>
</evidence>
<evidence type="ECO:0000256" key="2">
    <source>
        <dbReference type="ARBA" id="ARBA00022692"/>
    </source>
</evidence>
<protein>
    <recommendedName>
        <fullName evidence="7">Endolytic murein transglycosylase</fullName>
        <ecNumber evidence="7">4.2.2.29</ecNumber>
    </recommendedName>
    <alternativeName>
        <fullName evidence="7">Peptidoglycan lytic transglycosylase</fullName>
    </alternativeName>
    <alternativeName>
        <fullName evidence="7">Peptidoglycan polymerization terminase</fullName>
    </alternativeName>
</protein>
<comment type="caution">
    <text evidence="8">The sequence shown here is derived from an EMBL/GenBank/DDBJ whole genome shotgun (WGS) entry which is preliminary data.</text>
</comment>
<keyword evidence="2 7" id="KW-0812">Transmembrane</keyword>
<keyword evidence="5 7" id="KW-0456">Lyase</keyword>
<comment type="similarity">
    <text evidence="7">Belongs to the transglycosylase MltG family.</text>
</comment>
<dbReference type="NCBIfam" id="TIGR00247">
    <property type="entry name" value="endolytic transglycosylase MltG"/>
    <property type="match status" value="1"/>
</dbReference>
<dbReference type="PANTHER" id="PTHR30518:SF2">
    <property type="entry name" value="ENDOLYTIC MUREIN TRANSGLYCOSYLASE"/>
    <property type="match status" value="1"/>
</dbReference>
<dbReference type="PANTHER" id="PTHR30518">
    <property type="entry name" value="ENDOLYTIC MUREIN TRANSGLYCOSYLASE"/>
    <property type="match status" value="1"/>
</dbReference>
<evidence type="ECO:0000256" key="3">
    <source>
        <dbReference type="ARBA" id="ARBA00022989"/>
    </source>
</evidence>
<comment type="function">
    <text evidence="7">Functions as a peptidoglycan terminase that cleaves nascent peptidoglycan strands endolytically to terminate their elongation.</text>
</comment>
<feature type="site" description="Important for catalytic activity" evidence="7">
    <location>
        <position position="214"/>
    </location>
</feature>
<keyword evidence="3 7" id="KW-1133">Transmembrane helix</keyword>
<keyword evidence="7" id="KW-0997">Cell inner membrane</keyword>
<dbReference type="CDD" id="cd08010">
    <property type="entry name" value="MltG_like"/>
    <property type="match status" value="1"/>
</dbReference>
<evidence type="ECO:0000256" key="5">
    <source>
        <dbReference type="ARBA" id="ARBA00023239"/>
    </source>
</evidence>
<keyword evidence="1 7" id="KW-1003">Cell membrane</keyword>
<keyword evidence="6 7" id="KW-0961">Cell wall biogenesis/degradation</keyword>
<sequence>MKRWFSRLILIIFFAIAALAGYLFLFVQSPLEIASYPKQITITQGSSIRTINEQLYQEGIIPDKWRFLVLAKFSGDAGKLKAGVYQIDEPLTPLQLLDKLAKGETSITAVRIIEGWTLKQAITTVLKNQDIKQNIDSEDSLREALALPADQKLEGMIFPDTYQISKGSSSEALFKQAYKKMDTVLQKEWNERDPSVQVKTSYEALILASIIEKETGATKDRAHISAVFNNRMKIGMRLQTDPTVIYGLGDSFNGNLTRKHLQTDTPYNSYTRAGLPPTPISLPGEASIHAALHPAQSKALYFVAKGDGSSIFSDTLAAHNKAVAKYQK</sequence>
<dbReference type="Pfam" id="PF02618">
    <property type="entry name" value="YceG"/>
    <property type="match status" value="1"/>
</dbReference>
<dbReference type="Proteomes" id="UP001165395">
    <property type="component" value="Unassembled WGS sequence"/>
</dbReference>
<reference evidence="8" key="1">
    <citation type="submission" date="2021-10" db="EMBL/GenBank/DDBJ databases">
        <title>The complete genome sequence of Leeia sp. TBRC 13508.</title>
        <authorList>
            <person name="Charoenyingcharoen P."/>
            <person name="Yukphan P."/>
        </authorList>
    </citation>
    <scope>NUCLEOTIDE SEQUENCE</scope>
    <source>
        <strain evidence="8">TBRC 13508</strain>
    </source>
</reference>
<evidence type="ECO:0000256" key="4">
    <source>
        <dbReference type="ARBA" id="ARBA00023136"/>
    </source>
</evidence>
<evidence type="ECO:0000313" key="9">
    <source>
        <dbReference type="Proteomes" id="UP001165395"/>
    </source>
</evidence>
<keyword evidence="4 7" id="KW-0472">Membrane</keyword>
<organism evidence="8 9">
    <name type="scientific">Leeia speluncae</name>
    <dbReference type="NCBI Taxonomy" id="2884804"/>
    <lineage>
        <taxon>Bacteria</taxon>
        <taxon>Pseudomonadati</taxon>
        <taxon>Pseudomonadota</taxon>
        <taxon>Betaproteobacteria</taxon>
        <taxon>Neisseriales</taxon>
        <taxon>Leeiaceae</taxon>
        <taxon>Leeia</taxon>
    </lineage>
</organism>
<dbReference type="Gene3D" id="3.30.160.60">
    <property type="entry name" value="Classic Zinc Finger"/>
    <property type="match status" value="1"/>
</dbReference>
<dbReference type="RefSeq" id="WP_227181272.1">
    <property type="nucleotide sequence ID" value="NZ_JAJBZT010000007.1"/>
</dbReference>
<evidence type="ECO:0000256" key="6">
    <source>
        <dbReference type="ARBA" id="ARBA00023316"/>
    </source>
</evidence>
<dbReference type="Gene3D" id="3.30.1490.480">
    <property type="entry name" value="Endolytic murein transglycosylase"/>
    <property type="match status" value="1"/>
</dbReference>
<dbReference type="EMBL" id="JAJBZT010000007">
    <property type="protein sequence ID" value="MCB6184462.1"/>
    <property type="molecule type" value="Genomic_DNA"/>
</dbReference>
<evidence type="ECO:0000256" key="1">
    <source>
        <dbReference type="ARBA" id="ARBA00022475"/>
    </source>
</evidence>
<dbReference type="InterPro" id="IPR003770">
    <property type="entry name" value="MLTG-like"/>
</dbReference>
<gene>
    <name evidence="7 8" type="primary">mltG</name>
    <name evidence="8" type="ORF">LIN78_12985</name>
</gene>
<dbReference type="EC" id="4.2.2.29" evidence="7"/>
<name>A0ABS8D8C6_9NEIS</name>
<comment type="catalytic activity">
    <reaction evidence="7">
        <text>a peptidoglycan chain = a peptidoglycan chain with N-acetyl-1,6-anhydromuramyl-[peptide] at the reducing end + a peptidoglycan chain with N-acetylglucosamine at the non-reducing end.</text>
        <dbReference type="EC" id="4.2.2.29"/>
    </reaction>
</comment>
<accession>A0ABS8D8C6</accession>
<proteinExistence type="inferred from homology"/>
<keyword evidence="9" id="KW-1185">Reference proteome</keyword>
<evidence type="ECO:0000256" key="7">
    <source>
        <dbReference type="HAMAP-Rule" id="MF_02065"/>
    </source>
</evidence>
<dbReference type="HAMAP" id="MF_02065">
    <property type="entry name" value="MltG"/>
    <property type="match status" value="1"/>
</dbReference>